<dbReference type="KEGG" id="talb:FTW19_01645"/>
<sequence length="265" mass="29290">MKHYSEEDLIAYQMGESSEARSIGEHLEQCEECATLAESVAQTLRVFSAEPVPMRTPVDMDLSWQRLRGNLAVLEAAPKKKRWFSLWVWPAAGALTAAVVVMIVLGLRIRHAEQPAGGQETTTQRASVTDVLKSLVGRHQQAHPINGHGPLTDVPSDDPQISAHLDSAERLLTTVNHEEGPLDEATRAQAHDLLLKNAVYTQTARDRGDLAEAVVLDNLGRVLIGLDHAPETPKSTWQLRLEMNTDGLLLDLRVLRQNDEHSSSR</sequence>
<dbReference type="RefSeq" id="WP_147645964.1">
    <property type="nucleotide sequence ID" value="NZ_CP042806.1"/>
</dbReference>
<gene>
    <name evidence="2" type="ORF">FTW19_01645</name>
</gene>
<evidence type="ECO:0000313" key="2">
    <source>
        <dbReference type="EMBL" id="QEE26819.1"/>
    </source>
</evidence>
<accession>A0A5B9E4V6</accession>
<organism evidence="2 3">
    <name type="scientific">Terriglobus albidus</name>
    <dbReference type="NCBI Taxonomy" id="1592106"/>
    <lineage>
        <taxon>Bacteria</taxon>
        <taxon>Pseudomonadati</taxon>
        <taxon>Acidobacteriota</taxon>
        <taxon>Terriglobia</taxon>
        <taxon>Terriglobales</taxon>
        <taxon>Acidobacteriaceae</taxon>
        <taxon>Terriglobus</taxon>
    </lineage>
</organism>
<evidence type="ECO:0000256" key="1">
    <source>
        <dbReference type="SAM" id="Phobius"/>
    </source>
</evidence>
<feature type="transmembrane region" description="Helical" evidence="1">
    <location>
        <begin position="87"/>
        <end position="107"/>
    </location>
</feature>
<keyword evidence="1" id="KW-0472">Membrane</keyword>
<name>A0A5B9E4V6_9BACT</name>
<dbReference type="EMBL" id="CP042806">
    <property type="protein sequence ID" value="QEE26819.1"/>
    <property type="molecule type" value="Genomic_DNA"/>
</dbReference>
<keyword evidence="1" id="KW-1133">Transmembrane helix</keyword>
<keyword evidence="1" id="KW-0812">Transmembrane</keyword>
<evidence type="ECO:0008006" key="4">
    <source>
        <dbReference type="Google" id="ProtNLM"/>
    </source>
</evidence>
<protein>
    <recommendedName>
        <fullName evidence="4">Zf-HC2 domain-containing protein</fullName>
    </recommendedName>
</protein>
<proteinExistence type="predicted"/>
<dbReference type="OrthoDB" id="117485at2"/>
<dbReference type="AlphaFoldDB" id="A0A5B9E4V6"/>
<dbReference type="Proteomes" id="UP000321820">
    <property type="component" value="Chromosome"/>
</dbReference>
<keyword evidence="3" id="KW-1185">Reference proteome</keyword>
<reference evidence="2 3" key="1">
    <citation type="submission" date="2019-08" db="EMBL/GenBank/DDBJ databases">
        <title>Complete genome sequence of Terriglobus albidus strain ORNL.</title>
        <authorList>
            <person name="Podar M."/>
        </authorList>
    </citation>
    <scope>NUCLEOTIDE SEQUENCE [LARGE SCALE GENOMIC DNA]</scope>
    <source>
        <strain evidence="2 3">ORNL</strain>
    </source>
</reference>
<evidence type="ECO:0000313" key="3">
    <source>
        <dbReference type="Proteomes" id="UP000321820"/>
    </source>
</evidence>